<evidence type="ECO:0000313" key="3">
    <source>
        <dbReference type="Proteomes" id="UP000307440"/>
    </source>
</evidence>
<accession>A0A5C3L884</accession>
<evidence type="ECO:0008006" key="4">
    <source>
        <dbReference type="Google" id="ProtNLM"/>
    </source>
</evidence>
<feature type="signal peptide" evidence="1">
    <location>
        <begin position="1"/>
        <end position="26"/>
    </location>
</feature>
<dbReference type="EMBL" id="ML210154">
    <property type="protein sequence ID" value="TFK28713.1"/>
    <property type="molecule type" value="Genomic_DNA"/>
</dbReference>
<organism evidence="2 3">
    <name type="scientific">Coprinopsis marcescibilis</name>
    <name type="common">Agaric fungus</name>
    <name type="synonym">Psathyrella marcescibilis</name>
    <dbReference type="NCBI Taxonomy" id="230819"/>
    <lineage>
        <taxon>Eukaryota</taxon>
        <taxon>Fungi</taxon>
        <taxon>Dikarya</taxon>
        <taxon>Basidiomycota</taxon>
        <taxon>Agaricomycotina</taxon>
        <taxon>Agaricomycetes</taxon>
        <taxon>Agaricomycetidae</taxon>
        <taxon>Agaricales</taxon>
        <taxon>Agaricineae</taxon>
        <taxon>Psathyrellaceae</taxon>
        <taxon>Coprinopsis</taxon>
    </lineage>
</organism>
<keyword evidence="1" id="KW-0732">Signal</keyword>
<sequence length="194" mass="20733">MSQGISQLSILAIASFTLILLPLVLALPQGQELHLLFGRGSLQSARGEGLQTRPEISDQIPAACTDICSQFVQIGRCESEPSFCCNNDFLQSTVTCVTCVADVGFPGVPQNYTDTQSQLNLLVDGCVRLNYTVEYAYFPGHTPIRVTPLEEAPGASRTAPQATFRPTSNSAIIDARSCVAGAVVVFLFLAGFSL</sequence>
<proteinExistence type="predicted"/>
<evidence type="ECO:0000313" key="2">
    <source>
        <dbReference type="EMBL" id="TFK28713.1"/>
    </source>
</evidence>
<protein>
    <recommendedName>
        <fullName evidence="4">Extracellular membrane protein CFEM domain-containing protein</fullName>
    </recommendedName>
</protein>
<gene>
    <name evidence="2" type="ORF">FA15DRAFT_700916</name>
</gene>
<name>A0A5C3L884_COPMA</name>
<dbReference type="Proteomes" id="UP000307440">
    <property type="component" value="Unassembled WGS sequence"/>
</dbReference>
<feature type="chain" id="PRO_5022765356" description="Extracellular membrane protein CFEM domain-containing protein" evidence="1">
    <location>
        <begin position="27"/>
        <end position="194"/>
    </location>
</feature>
<dbReference type="AlphaFoldDB" id="A0A5C3L884"/>
<keyword evidence="3" id="KW-1185">Reference proteome</keyword>
<evidence type="ECO:0000256" key="1">
    <source>
        <dbReference type="SAM" id="SignalP"/>
    </source>
</evidence>
<reference evidence="2 3" key="1">
    <citation type="journal article" date="2019" name="Nat. Ecol. Evol.">
        <title>Megaphylogeny resolves global patterns of mushroom evolution.</title>
        <authorList>
            <person name="Varga T."/>
            <person name="Krizsan K."/>
            <person name="Foldi C."/>
            <person name="Dima B."/>
            <person name="Sanchez-Garcia M."/>
            <person name="Sanchez-Ramirez S."/>
            <person name="Szollosi G.J."/>
            <person name="Szarkandi J.G."/>
            <person name="Papp V."/>
            <person name="Albert L."/>
            <person name="Andreopoulos W."/>
            <person name="Angelini C."/>
            <person name="Antonin V."/>
            <person name="Barry K.W."/>
            <person name="Bougher N.L."/>
            <person name="Buchanan P."/>
            <person name="Buyck B."/>
            <person name="Bense V."/>
            <person name="Catcheside P."/>
            <person name="Chovatia M."/>
            <person name="Cooper J."/>
            <person name="Damon W."/>
            <person name="Desjardin D."/>
            <person name="Finy P."/>
            <person name="Geml J."/>
            <person name="Haridas S."/>
            <person name="Hughes K."/>
            <person name="Justo A."/>
            <person name="Karasinski D."/>
            <person name="Kautmanova I."/>
            <person name="Kiss B."/>
            <person name="Kocsube S."/>
            <person name="Kotiranta H."/>
            <person name="LaButti K.M."/>
            <person name="Lechner B.E."/>
            <person name="Liimatainen K."/>
            <person name="Lipzen A."/>
            <person name="Lukacs Z."/>
            <person name="Mihaltcheva S."/>
            <person name="Morgado L.N."/>
            <person name="Niskanen T."/>
            <person name="Noordeloos M.E."/>
            <person name="Ohm R.A."/>
            <person name="Ortiz-Santana B."/>
            <person name="Ovrebo C."/>
            <person name="Racz N."/>
            <person name="Riley R."/>
            <person name="Savchenko A."/>
            <person name="Shiryaev A."/>
            <person name="Soop K."/>
            <person name="Spirin V."/>
            <person name="Szebenyi C."/>
            <person name="Tomsovsky M."/>
            <person name="Tulloss R.E."/>
            <person name="Uehling J."/>
            <person name="Grigoriev I.V."/>
            <person name="Vagvolgyi C."/>
            <person name="Papp T."/>
            <person name="Martin F.M."/>
            <person name="Miettinen O."/>
            <person name="Hibbett D.S."/>
            <person name="Nagy L.G."/>
        </authorList>
    </citation>
    <scope>NUCLEOTIDE SEQUENCE [LARGE SCALE GENOMIC DNA]</scope>
    <source>
        <strain evidence="2 3">CBS 121175</strain>
    </source>
</reference>